<dbReference type="EMBL" id="BPVZ01000175">
    <property type="protein sequence ID" value="GKV44000.1"/>
    <property type="molecule type" value="Genomic_DNA"/>
</dbReference>
<accession>A0AAV5M2K8</accession>
<dbReference type="FunFam" id="3.80.10.10:FF:000400">
    <property type="entry name" value="Nuclear pore complex protein NUP107"/>
    <property type="match status" value="1"/>
</dbReference>
<dbReference type="Pfam" id="PF00560">
    <property type="entry name" value="LRR_1"/>
    <property type="match status" value="2"/>
</dbReference>
<dbReference type="PANTHER" id="PTHR48059:SF30">
    <property type="entry name" value="OS06G0587000 PROTEIN"/>
    <property type="match status" value="1"/>
</dbReference>
<gene>
    <name evidence="10" type="ORF">SLEP1_g51229</name>
</gene>
<evidence type="ECO:0000256" key="6">
    <source>
        <dbReference type="ARBA" id="ARBA00023136"/>
    </source>
</evidence>
<evidence type="ECO:0000313" key="11">
    <source>
        <dbReference type="Proteomes" id="UP001054252"/>
    </source>
</evidence>
<evidence type="ECO:0000259" key="9">
    <source>
        <dbReference type="Pfam" id="PF08263"/>
    </source>
</evidence>
<evidence type="ECO:0000256" key="8">
    <source>
        <dbReference type="SAM" id="SignalP"/>
    </source>
</evidence>
<keyword evidence="3" id="KW-0433">Leucine-rich repeat</keyword>
<protein>
    <recommendedName>
        <fullName evidence="9">Leucine-rich repeat-containing N-terminal plant-type domain-containing protein</fullName>
    </recommendedName>
</protein>
<evidence type="ECO:0000256" key="2">
    <source>
        <dbReference type="ARBA" id="ARBA00004370"/>
    </source>
</evidence>
<dbReference type="Proteomes" id="UP001054252">
    <property type="component" value="Unassembled WGS sequence"/>
</dbReference>
<evidence type="ECO:0000313" key="10">
    <source>
        <dbReference type="EMBL" id="GKV44000.1"/>
    </source>
</evidence>
<evidence type="ECO:0000256" key="4">
    <source>
        <dbReference type="ARBA" id="ARBA00022729"/>
    </source>
</evidence>
<comment type="subcellular location">
    <subcellularLocation>
        <location evidence="1">Cell envelope</location>
    </subcellularLocation>
    <subcellularLocation>
        <location evidence="2">Membrane</location>
    </subcellularLocation>
</comment>
<dbReference type="Pfam" id="PF08263">
    <property type="entry name" value="LRRNT_2"/>
    <property type="match status" value="1"/>
</dbReference>
<dbReference type="InterPro" id="IPR051848">
    <property type="entry name" value="PGIP"/>
</dbReference>
<evidence type="ECO:0000256" key="1">
    <source>
        <dbReference type="ARBA" id="ARBA00004196"/>
    </source>
</evidence>
<keyword evidence="6" id="KW-0472">Membrane</keyword>
<keyword evidence="4 8" id="KW-0732">Signal</keyword>
<organism evidence="10 11">
    <name type="scientific">Rubroshorea leprosula</name>
    <dbReference type="NCBI Taxonomy" id="152421"/>
    <lineage>
        <taxon>Eukaryota</taxon>
        <taxon>Viridiplantae</taxon>
        <taxon>Streptophyta</taxon>
        <taxon>Embryophyta</taxon>
        <taxon>Tracheophyta</taxon>
        <taxon>Spermatophyta</taxon>
        <taxon>Magnoliopsida</taxon>
        <taxon>eudicotyledons</taxon>
        <taxon>Gunneridae</taxon>
        <taxon>Pentapetalae</taxon>
        <taxon>rosids</taxon>
        <taxon>malvids</taxon>
        <taxon>Malvales</taxon>
        <taxon>Dipterocarpaceae</taxon>
        <taxon>Rubroshorea</taxon>
    </lineage>
</organism>
<dbReference type="GO" id="GO:0016020">
    <property type="term" value="C:membrane"/>
    <property type="evidence" value="ECO:0007669"/>
    <property type="project" value="UniProtKB-SubCell"/>
</dbReference>
<feature type="signal peptide" evidence="8">
    <location>
        <begin position="1"/>
        <end position="30"/>
    </location>
</feature>
<name>A0AAV5M2K8_9ROSI</name>
<dbReference type="InterPro" id="IPR032675">
    <property type="entry name" value="LRR_dom_sf"/>
</dbReference>
<feature type="domain" description="Leucine-rich repeat-containing N-terminal plant-type" evidence="9">
    <location>
        <begin position="40"/>
        <end position="80"/>
    </location>
</feature>
<keyword evidence="5" id="KW-0677">Repeat</keyword>
<dbReference type="PANTHER" id="PTHR48059">
    <property type="entry name" value="POLYGALACTURONASE INHIBITOR 1"/>
    <property type="match status" value="1"/>
</dbReference>
<sequence length="233" mass="25166">MLHNSGELCYLGMSKAKLCVLLGCFYLSSALVGAQSSKTHPDEVSALQTIKKSLIDPKKNLANWNRGDPCTSNWTGVLCSNTTLDDGYLHVTELLLNGNQLTGSLPDELGYLPNLKVLQIDENSISGPIPTSFAYLNKTKHLSLRNCNLQGSIPDLSGIPNLGYLELSSNQLSGPIPTNKLSKNITTINLSNNNLTGSIPANFYGLRTSSPKTVSILHLVSTNSFLAFVNTRN</sequence>
<dbReference type="SUPFAM" id="SSF52058">
    <property type="entry name" value="L domain-like"/>
    <property type="match status" value="1"/>
</dbReference>
<proteinExistence type="inferred from homology"/>
<dbReference type="Pfam" id="PF13855">
    <property type="entry name" value="LRR_8"/>
    <property type="match status" value="1"/>
</dbReference>
<reference evidence="10 11" key="1">
    <citation type="journal article" date="2021" name="Commun. Biol.">
        <title>The genome of Shorea leprosula (Dipterocarpaceae) highlights the ecological relevance of drought in aseasonal tropical rainforests.</title>
        <authorList>
            <person name="Ng K.K.S."/>
            <person name="Kobayashi M.J."/>
            <person name="Fawcett J.A."/>
            <person name="Hatakeyama M."/>
            <person name="Paape T."/>
            <person name="Ng C.H."/>
            <person name="Ang C.C."/>
            <person name="Tnah L.H."/>
            <person name="Lee C.T."/>
            <person name="Nishiyama T."/>
            <person name="Sese J."/>
            <person name="O'Brien M.J."/>
            <person name="Copetti D."/>
            <person name="Mohd Noor M.I."/>
            <person name="Ong R.C."/>
            <person name="Putra M."/>
            <person name="Sireger I.Z."/>
            <person name="Indrioko S."/>
            <person name="Kosugi Y."/>
            <person name="Izuno A."/>
            <person name="Isagi Y."/>
            <person name="Lee S.L."/>
            <person name="Shimizu K.K."/>
        </authorList>
    </citation>
    <scope>NUCLEOTIDE SEQUENCE [LARGE SCALE GENOMIC DNA]</scope>
    <source>
        <strain evidence="10">214</strain>
    </source>
</reference>
<dbReference type="Gene3D" id="3.80.10.10">
    <property type="entry name" value="Ribonuclease Inhibitor"/>
    <property type="match status" value="1"/>
</dbReference>
<dbReference type="InterPro" id="IPR001611">
    <property type="entry name" value="Leu-rich_rpt"/>
</dbReference>
<evidence type="ECO:0000256" key="3">
    <source>
        <dbReference type="ARBA" id="ARBA00022614"/>
    </source>
</evidence>
<dbReference type="AlphaFoldDB" id="A0AAV5M2K8"/>
<comment type="similarity">
    <text evidence="7">Belongs to the polygalacturonase-inhibiting protein family.</text>
</comment>
<keyword evidence="11" id="KW-1185">Reference proteome</keyword>
<evidence type="ECO:0000256" key="7">
    <source>
        <dbReference type="ARBA" id="ARBA00038043"/>
    </source>
</evidence>
<dbReference type="InterPro" id="IPR013210">
    <property type="entry name" value="LRR_N_plant-typ"/>
</dbReference>
<comment type="caution">
    <text evidence="10">The sequence shown here is derived from an EMBL/GenBank/DDBJ whole genome shotgun (WGS) entry which is preliminary data.</text>
</comment>
<feature type="chain" id="PRO_5043596279" description="Leucine-rich repeat-containing N-terminal plant-type domain-containing protein" evidence="8">
    <location>
        <begin position="31"/>
        <end position="233"/>
    </location>
</feature>
<evidence type="ECO:0000256" key="5">
    <source>
        <dbReference type="ARBA" id="ARBA00022737"/>
    </source>
</evidence>